<accession>A0ABS6VQD8</accession>
<feature type="domain" description="PRTase-CE" evidence="2">
    <location>
        <begin position="806"/>
        <end position="879"/>
    </location>
</feature>
<dbReference type="EMBL" id="JAHWDQ010000001">
    <property type="protein sequence ID" value="MBW2940539.1"/>
    <property type="molecule type" value="Genomic_DNA"/>
</dbReference>
<gene>
    <name evidence="3" type="ORF">KXJ70_07130</name>
</gene>
<reference evidence="3" key="1">
    <citation type="submission" date="2021-07" db="EMBL/GenBank/DDBJ databases">
        <title>Zhongshania sp. CAU 1632 isolated from seawater.</title>
        <authorList>
            <person name="Kim W."/>
        </authorList>
    </citation>
    <scope>NUCLEOTIDE SEQUENCE</scope>
    <source>
        <strain evidence="3">CAU 1632</strain>
    </source>
</reference>
<name>A0ABS6VQD8_9GAMM</name>
<protein>
    <submittedName>
        <fullName evidence="3">ATP-binding protein</fullName>
    </submittedName>
</protein>
<dbReference type="InterPro" id="IPR056920">
    <property type="entry name" value="PRTase-CE"/>
</dbReference>
<evidence type="ECO:0000313" key="3">
    <source>
        <dbReference type="EMBL" id="MBW2940539.1"/>
    </source>
</evidence>
<dbReference type="InterPro" id="IPR049945">
    <property type="entry name" value="AAA_22"/>
</dbReference>
<evidence type="ECO:0000259" key="1">
    <source>
        <dbReference type="Pfam" id="PF13401"/>
    </source>
</evidence>
<dbReference type="GO" id="GO:0005524">
    <property type="term" value="F:ATP binding"/>
    <property type="evidence" value="ECO:0007669"/>
    <property type="project" value="UniProtKB-KW"/>
</dbReference>
<sequence length="879" mass="100490">MEYRRSNELVSIFEKSLENSSEGILSDSIEALKDLIGDILPNHIEWKSNSFEKLLNSLGDCEHALRRKILIILLRSLSVDGLLPTTRIESRIEVLFVSAVDKYLPDLCKKFKIDSKKQTYENYPLVKSLHGDVVSEFKFWAAIPDTLEGVISNREEILKSLNNRTSKTYLDFYGISNITTAMNKIFHYIDIIVDETSDEFVDPINDLRKFLDSQEAYVDENYNFLTNGVYRPVILLIRRALERAESGAGEKFSCSIEPLRAGKYCAAKRYPLHDVDREIDVRVPMINRGPGIAYDVRIEISIDEDMPIYLSTTHALGKVRPGSFEVVIPILVLSPVDNFTFHFVVSWRRQGSSDFDDEVFECTLQAQKSDVDWDDLGYKEPYSTEVAEGEEFVGRKRKLGEIVKLFLKQRMQSCYISGQKRIGKTSLALAVVDSLQLQGGDKFKCHYIEWGEVAAPGSEESVNLLGRNIGNFLKESLPGDLARDEIVFNGSLSPLNELATKLLKYSPDEKYLVVLDEFDEIHSEMYRYGPLAESFFANIRTLSSKRNLAFILVGGENMPFIINAQGDQLNKFVYESIDYFSKETEQEDYRDLVVSPASDILSWSDAAINELFFFTNGHPYYTKLVCSEIFSEAVSERDSEISEREVLLSIDRLVDRLDTNSFAHHWKDGIQKAEIDAEAVVIKRCRTLVAIARCLRERQALSLENIQNSNNSSLIGGHEIKAYLDEFVRRNILFEAAGIYGFVVPFFEKWICNVGVVKLMVDALGDAVESEAAKREQGLLVSSSEIDSVVARWRPYRGMSITSENVKMWLRQLDDIEEQRLLFKLIKNIRFLTEIEIRQKLKDIHERFKSYFKPYVQKARNEKRSDIVVVYVDGEAKSG</sequence>
<dbReference type="Proteomes" id="UP001166291">
    <property type="component" value="Unassembled WGS sequence"/>
</dbReference>
<dbReference type="PANTHER" id="PTHR34301">
    <property type="entry name" value="DNA-BINDING PROTEIN-RELATED"/>
    <property type="match status" value="1"/>
</dbReference>
<keyword evidence="3" id="KW-0547">Nucleotide-binding</keyword>
<dbReference type="Pfam" id="PF24390">
    <property type="entry name" value="PRTase-CE"/>
    <property type="match status" value="1"/>
</dbReference>
<keyword evidence="3" id="KW-0067">ATP-binding</keyword>
<comment type="caution">
    <text evidence="3">The sequence shown here is derived from an EMBL/GenBank/DDBJ whole genome shotgun (WGS) entry which is preliminary data.</text>
</comment>
<evidence type="ECO:0000259" key="2">
    <source>
        <dbReference type="Pfam" id="PF24390"/>
    </source>
</evidence>
<dbReference type="Pfam" id="PF13401">
    <property type="entry name" value="AAA_22"/>
    <property type="match status" value="1"/>
</dbReference>
<dbReference type="PANTHER" id="PTHR34301:SF8">
    <property type="entry name" value="ATPASE DOMAIN-CONTAINING PROTEIN"/>
    <property type="match status" value="1"/>
</dbReference>
<evidence type="ECO:0000313" key="4">
    <source>
        <dbReference type="Proteomes" id="UP001166291"/>
    </source>
</evidence>
<proteinExistence type="predicted"/>
<feature type="domain" description="ORC1/DEAH AAA+ ATPase" evidence="1">
    <location>
        <begin position="412"/>
        <end position="557"/>
    </location>
</feature>
<organism evidence="3 4">
    <name type="scientific">Zhongshania aquimaris</name>
    <dbReference type="NCBI Taxonomy" id="2857107"/>
    <lineage>
        <taxon>Bacteria</taxon>
        <taxon>Pseudomonadati</taxon>
        <taxon>Pseudomonadota</taxon>
        <taxon>Gammaproteobacteria</taxon>
        <taxon>Cellvibrionales</taxon>
        <taxon>Spongiibacteraceae</taxon>
        <taxon>Zhongshania</taxon>
    </lineage>
</organism>
<keyword evidence="4" id="KW-1185">Reference proteome</keyword>